<feature type="binding site" evidence="1">
    <location>
        <position position="227"/>
    </location>
    <ligand>
        <name>Mg(2+)</name>
        <dbReference type="ChEBI" id="CHEBI:18420"/>
        <label>5</label>
    </ligand>
</feature>
<feature type="binding site" evidence="1">
    <location>
        <position position="32"/>
    </location>
    <ligand>
        <name>Mg(2+)</name>
        <dbReference type="ChEBI" id="CHEBI:18420"/>
        <label>4</label>
    </ligand>
</feature>
<dbReference type="HAMAP" id="MF_02128">
    <property type="entry name" value="TMP_kinase"/>
    <property type="match status" value="1"/>
</dbReference>
<dbReference type="InterPro" id="IPR036676">
    <property type="entry name" value="PurM-like_C_sf"/>
</dbReference>
<dbReference type="Proteomes" id="UP000326912">
    <property type="component" value="Unassembled WGS sequence"/>
</dbReference>
<feature type="binding site" evidence="1">
    <location>
        <position position="78"/>
    </location>
    <ligand>
        <name>Mg(2+)</name>
        <dbReference type="ChEBI" id="CHEBI:18420"/>
        <label>3</label>
    </ligand>
</feature>
<accession>A0A5J4KSG9</accession>
<protein>
    <recommendedName>
        <fullName evidence="1">Thiamine-monophosphate kinase</fullName>
        <shortName evidence="1">TMP kinase</shortName>
        <shortName evidence="1">Thiamine-phosphate kinase</shortName>
        <ecNumber evidence="1">2.7.4.16</ecNumber>
    </recommendedName>
</protein>
<comment type="caution">
    <text evidence="4">The sequence shown here is derived from an EMBL/GenBank/DDBJ whole genome shotgun (WGS) entry which is preliminary data.</text>
</comment>
<dbReference type="EC" id="2.7.4.16" evidence="1"/>
<feature type="domain" description="PurM-like N-terminal" evidence="2">
    <location>
        <begin position="30"/>
        <end position="146"/>
    </location>
</feature>
<evidence type="ECO:0000256" key="1">
    <source>
        <dbReference type="HAMAP-Rule" id="MF_02128"/>
    </source>
</evidence>
<feature type="binding site" evidence="1">
    <location>
        <position position="108"/>
    </location>
    <ligand>
        <name>ATP</name>
        <dbReference type="ChEBI" id="CHEBI:30616"/>
    </ligand>
</feature>
<dbReference type="InterPro" id="IPR006283">
    <property type="entry name" value="ThiL-like"/>
</dbReference>
<comment type="caution">
    <text evidence="1">Lacks conserved residue(s) required for the propagation of feature annotation.</text>
</comment>
<dbReference type="AlphaFoldDB" id="A0A5J4KSG9"/>
<keyword evidence="1" id="KW-0547">Nucleotide-binding</keyword>
<feature type="binding site" evidence="1">
    <location>
        <position position="277"/>
    </location>
    <ligand>
        <name>substrate</name>
    </ligand>
</feature>
<dbReference type="PANTHER" id="PTHR30270">
    <property type="entry name" value="THIAMINE-MONOPHOSPHATE KINASE"/>
    <property type="match status" value="1"/>
</dbReference>
<keyword evidence="1" id="KW-0479">Metal-binding</keyword>
<feature type="binding site" evidence="1">
    <location>
        <position position="56"/>
    </location>
    <ligand>
        <name>substrate</name>
    </ligand>
</feature>
<feature type="binding site" evidence="1">
    <location>
        <position position="78"/>
    </location>
    <ligand>
        <name>Mg(2+)</name>
        <dbReference type="ChEBI" id="CHEBI:18420"/>
        <label>4</label>
    </ligand>
</feature>
<dbReference type="Gene3D" id="3.90.650.10">
    <property type="entry name" value="PurM-like C-terminal domain"/>
    <property type="match status" value="1"/>
</dbReference>
<dbReference type="Gene3D" id="3.30.1330.10">
    <property type="entry name" value="PurM-like, N-terminal domain"/>
    <property type="match status" value="1"/>
</dbReference>
<keyword evidence="1" id="KW-0067">ATP-binding</keyword>
<keyword evidence="1" id="KW-0460">Magnesium</keyword>
<dbReference type="SUPFAM" id="SSF56042">
    <property type="entry name" value="PurM C-terminal domain-like"/>
    <property type="match status" value="1"/>
</dbReference>
<reference evidence="4 5" key="1">
    <citation type="submission" date="2019-10" db="EMBL/GenBank/DDBJ databases">
        <title>Dictyobacter vulcani sp. nov., within the class Ktedonobacteria, isolated from soil of volcanic Mt. Zao.</title>
        <authorList>
            <person name="Zheng Y."/>
            <person name="Wang C.M."/>
            <person name="Sakai Y."/>
            <person name="Abe K."/>
            <person name="Yokota A."/>
            <person name="Yabe S."/>
        </authorList>
    </citation>
    <scope>NUCLEOTIDE SEQUENCE [LARGE SCALE GENOMIC DNA]</scope>
    <source>
        <strain evidence="4 5">W12</strain>
    </source>
</reference>
<comment type="miscellaneous">
    <text evidence="1">Reaction mechanism of ThiL seems to utilize a direct, inline transfer of the gamma-phosphate of ATP to TMP rather than a phosphorylated enzyme intermediate.</text>
</comment>
<name>A0A5J4KSG9_9CHLR</name>
<dbReference type="UniPathway" id="UPA00060">
    <property type="reaction ID" value="UER00142"/>
</dbReference>
<feature type="binding site" evidence="1">
    <location>
        <position position="78"/>
    </location>
    <ligand>
        <name>Mg(2+)</name>
        <dbReference type="ChEBI" id="CHEBI:18420"/>
        <label>2</label>
    </ligand>
</feature>
<gene>
    <name evidence="1 4" type="primary">thiL</name>
    <name evidence="4" type="ORF">KDW_35520</name>
</gene>
<feature type="binding site" evidence="1">
    <location>
        <position position="49"/>
    </location>
    <ligand>
        <name>Mg(2+)</name>
        <dbReference type="ChEBI" id="CHEBI:18420"/>
        <label>2</label>
    </ligand>
</feature>
<keyword evidence="5" id="KW-1185">Reference proteome</keyword>
<feature type="binding site" evidence="1">
    <location>
        <begin position="125"/>
        <end position="126"/>
    </location>
    <ligand>
        <name>ATP</name>
        <dbReference type="ChEBI" id="CHEBI:30616"/>
    </ligand>
</feature>
<dbReference type="GO" id="GO:0009030">
    <property type="term" value="F:thiamine-phosphate kinase activity"/>
    <property type="evidence" value="ECO:0007669"/>
    <property type="project" value="UniProtKB-UniRule"/>
</dbReference>
<feature type="binding site" evidence="1">
    <location>
        <position position="224"/>
    </location>
    <ligand>
        <name>Mg(2+)</name>
        <dbReference type="ChEBI" id="CHEBI:18420"/>
        <label>3</label>
    </ligand>
</feature>
<evidence type="ECO:0000259" key="3">
    <source>
        <dbReference type="Pfam" id="PF02769"/>
    </source>
</evidence>
<feature type="domain" description="PurM-like C-terminal" evidence="3">
    <location>
        <begin position="158"/>
        <end position="299"/>
    </location>
</feature>
<dbReference type="GO" id="GO:0009228">
    <property type="term" value="P:thiamine biosynthetic process"/>
    <property type="evidence" value="ECO:0007669"/>
    <property type="project" value="UniProtKB-KW"/>
</dbReference>
<evidence type="ECO:0000313" key="5">
    <source>
        <dbReference type="Proteomes" id="UP000326912"/>
    </source>
</evidence>
<comment type="pathway">
    <text evidence="1">Cofactor biosynthesis; thiamine diphosphate biosynthesis; thiamine diphosphate from thiamine phosphate: step 1/1.</text>
</comment>
<feature type="binding site" evidence="1">
    <location>
        <position position="49"/>
    </location>
    <ligand>
        <name>Mg(2+)</name>
        <dbReference type="ChEBI" id="CHEBI:18420"/>
        <label>1</label>
    </ligand>
</feature>
<feature type="binding site" evidence="1">
    <location>
        <position position="226"/>
    </location>
    <ligand>
        <name>ATP</name>
        <dbReference type="ChEBI" id="CHEBI:30616"/>
    </ligand>
</feature>
<keyword evidence="1" id="KW-0784">Thiamine biosynthesis</keyword>
<sequence>MNIAELGEFELIARLTAGLHTHSEHEIGVGDDCAILDLGSEDLLLATCDSQVEAIHFMLQTSTPEAIGQKALAINLSDIAAMGGTPRAALVSLLLPATLPVAVLDGIYAGLRAEAQRFETAIVGGNISGAGPAGKLVIDITLLGTVRRGHAILRSGARVGDLLCVTGWLGDSAAGLQSFLQACPHIEPHDLHWVQRRHTTPTPRVQEGQVLGELGPELVTAMLDISDGLSGDLQHLCERSDCGAQINLAALPLSTPLKAVAHDLQQDPVQWALHGGEDYELLLTLHPQALDTVRTALAARSNTPLTVLVPSNQPPVAYK</sequence>
<evidence type="ECO:0000259" key="2">
    <source>
        <dbReference type="Pfam" id="PF00586"/>
    </source>
</evidence>
<dbReference type="CDD" id="cd02194">
    <property type="entry name" value="ThiL"/>
    <property type="match status" value="1"/>
</dbReference>
<dbReference type="RefSeq" id="WP_151757145.1">
    <property type="nucleotide sequence ID" value="NZ_BKZW01000001.1"/>
</dbReference>
<dbReference type="InterPro" id="IPR016188">
    <property type="entry name" value="PurM-like_N"/>
</dbReference>
<dbReference type="SUPFAM" id="SSF55326">
    <property type="entry name" value="PurM N-terminal domain-like"/>
    <property type="match status" value="1"/>
</dbReference>
<comment type="function">
    <text evidence="1">Catalyzes the ATP-dependent phosphorylation of thiamine-monophosphate (TMP) to form thiamine-pyrophosphate (TPP), the active form of vitamin B1.</text>
</comment>
<feature type="binding site" evidence="1">
    <location>
        <position position="154"/>
    </location>
    <ligand>
        <name>ATP</name>
        <dbReference type="ChEBI" id="CHEBI:30616"/>
    </ligand>
</feature>
<dbReference type="EMBL" id="BKZW01000001">
    <property type="protein sequence ID" value="GER89390.1"/>
    <property type="molecule type" value="Genomic_DNA"/>
</dbReference>
<comment type="similarity">
    <text evidence="1">Belongs to the thiamine-monophosphate kinase family.</text>
</comment>
<feature type="binding site" evidence="1">
    <location>
        <position position="32"/>
    </location>
    <ligand>
        <name>Mg(2+)</name>
        <dbReference type="ChEBI" id="CHEBI:18420"/>
        <label>3</label>
    </ligand>
</feature>
<evidence type="ECO:0000313" key="4">
    <source>
        <dbReference type="EMBL" id="GER89390.1"/>
    </source>
</evidence>
<keyword evidence="1" id="KW-0808">Transferase</keyword>
<dbReference type="GO" id="GO:0005524">
    <property type="term" value="F:ATP binding"/>
    <property type="evidence" value="ECO:0007669"/>
    <property type="project" value="UniProtKB-UniRule"/>
</dbReference>
<dbReference type="InterPro" id="IPR036921">
    <property type="entry name" value="PurM-like_N_sf"/>
</dbReference>
<dbReference type="InterPro" id="IPR010918">
    <property type="entry name" value="PurM-like_C_dom"/>
</dbReference>
<dbReference type="PIRSF" id="PIRSF005303">
    <property type="entry name" value="Thiam_monoph_kin"/>
    <property type="match status" value="1"/>
</dbReference>
<proteinExistence type="inferred from homology"/>
<dbReference type="Pfam" id="PF00586">
    <property type="entry name" value="AIRS"/>
    <property type="match status" value="1"/>
</dbReference>
<dbReference type="GO" id="GO:0009229">
    <property type="term" value="P:thiamine diphosphate biosynthetic process"/>
    <property type="evidence" value="ECO:0007669"/>
    <property type="project" value="UniProtKB-UniRule"/>
</dbReference>
<feature type="binding site" evidence="1">
    <location>
        <position position="47"/>
    </location>
    <ligand>
        <name>Mg(2+)</name>
        <dbReference type="ChEBI" id="CHEBI:18420"/>
        <label>4</label>
    </ligand>
</feature>
<comment type="catalytic activity">
    <reaction evidence="1">
        <text>thiamine phosphate + ATP = thiamine diphosphate + ADP</text>
        <dbReference type="Rhea" id="RHEA:15913"/>
        <dbReference type="ChEBI" id="CHEBI:30616"/>
        <dbReference type="ChEBI" id="CHEBI:37575"/>
        <dbReference type="ChEBI" id="CHEBI:58937"/>
        <dbReference type="ChEBI" id="CHEBI:456216"/>
        <dbReference type="EC" id="2.7.4.16"/>
    </reaction>
</comment>
<dbReference type="Pfam" id="PF02769">
    <property type="entry name" value="AIRS_C"/>
    <property type="match status" value="1"/>
</dbReference>
<keyword evidence="1 4" id="KW-0418">Kinase</keyword>
<organism evidence="4 5">
    <name type="scientific">Dictyobacter vulcani</name>
    <dbReference type="NCBI Taxonomy" id="2607529"/>
    <lineage>
        <taxon>Bacteria</taxon>
        <taxon>Bacillati</taxon>
        <taxon>Chloroflexota</taxon>
        <taxon>Ktedonobacteria</taxon>
        <taxon>Ktedonobacterales</taxon>
        <taxon>Dictyobacteraceae</taxon>
        <taxon>Dictyobacter</taxon>
    </lineage>
</organism>
<dbReference type="PANTHER" id="PTHR30270:SF0">
    <property type="entry name" value="THIAMINE-MONOPHOSPHATE KINASE"/>
    <property type="match status" value="1"/>
</dbReference>
<dbReference type="NCBIfam" id="TIGR01379">
    <property type="entry name" value="thiL"/>
    <property type="match status" value="1"/>
</dbReference>
<feature type="binding site" evidence="1">
    <location>
        <position position="126"/>
    </location>
    <ligand>
        <name>Mg(2+)</name>
        <dbReference type="ChEBI" id="CHEBI:18420"/>
        <label>1</label>
    </ligand>
</feature>
<dbReference type="GO" id="GO:0000287">
    <property type="term" value="F:magnesium ion binding"/>
    <property type="evidence" value="ECO:0007669"/>
    <property type="project" value="UniProtKB-UniRule"/>
</dbReference>